<keyword evidence="3" id="KW-1185">Reference proteome</keyword>
<sequence length="128" mass="14356">MTFADPPAPTPRQPGEQPPTTSTSDLLSPGGQPTGWVFNPEYQKLVDLWFQVLPQMDRLTRSLDKPYAMARSKDVWDAPVSGRYVEDLAEWRKRLAMYRQAVLTAISDQAADTPRWVPGGTRAPHAFS</sequence>
<name>A0A8J3RAW2_9ACTN</name>
<gene>
    <name evidence="2" type="ORF">Mth01_27770</name>
</gene>
<reference evidence="2" key="1">
    <citation type="submission" date="2021-01" db="EMBL/GenBank/DDBJ databases">
        <title>Whole genome shotgun sequence of Sphaerimonospora thailandensis NBRC 107569.</title>
        <authorList>
            <person name="Komaki H."/>
            <person name="Tamura T."/>
        </authorList>
    </citation>
    <scope>NUCLEOTIDE SEQUENCE</scope>
    <source>
        <strain evidence="2">NBRC 107569</strain>
    </source>
</reference>
<evidence type="ECO:0000313" key="2">
    <source>
        <dbReference type="EMBL" id="GIH70524.1"/>
    </source>
</evidence>
<dbReference type="AlphaFoldDB" id="A0A8J3RAW2"/>
<dbReference type="Proteomes" id="UP000610966">
    <property type="component" value="Unassembled WGS sequence"/>
</dbReference>
<dbReference type="RefSeq" id="WP_204016243.1">
    <property type="nucleotide sequence ID" value="NZ_BOOG01000023.1"/>
</dbReference>
<comment type="caution">
    <text evidence="2">The sequence shown here is derived from an EMBL/GenBank/DDBJ whole genome shotgun (WGS) entry which is preliminary data.</text>
</comment>
<evidence type="ECO:0000256" key="1">
    <source>
        <dbReference type="SAM" id="MobiDB-lite"/>
    </source>
</evidence>
<feature type="compositionally biased region" description="Pro residues" evidence="1">
    <location>
        <begin position="1"/>
        <end position="12"/>
    </location>
</feature>
<organism evidence="2 3">
    <name type="scientific">Sphaerimonospora thailandensis</name>
    <dbReference type="NCBI Taxonomy" id="795644"/>
    <lineage>
        <taxon>Bacteria</taxon>
        <taxon>Bacillati</taxon>
        <taxon>Actinomycetota</taxon>
        <taxon>Actinomycetes</taxon>
        <taxon>Streptosporangiales</taxon>
        <taxon>Streptosporangiaceae</taxon>
        <taxon>Sphaerimonospora</taxon>
    </lineage>
</organism>
<protein>
    <submittedName>
        <fullName evidence="2">Uncharacterized protein</fullName>
    </submittedName>
</protein>
<accession>A0A8J3RAW2</accession>
<feature type="region of interest" description="Disordered" evidence="1">
    <location>
        <begin position="1"/>
        <end position="33"/>
    </location>
</feature>
<proteinExistence type="predicted"/>
<evidence type="ECO:0000313" key="3">
    <source>
        <dbReference type="Proteomes" id="UP000610966"/>
    </source>
</evidence>
<dbReference type="EMBL" id="BOOG01000023">
    <property type="protein sequence ID" value="GIH70524.1"/>
    <property type="molecule type" value="Genomic_DNA"/>
</dbReference>